<protein>
    <submittedName>
        <fullName evidence="2">Uncharacterized protein</fullName>
    </submittedName>
</protein>
<evidence type="ECO:0000313" key="2">
    <source>
        <dbReference type="EMBL" id="OKP08366.1"/>
    </source>
</evidence>
<dbReference type="EMBL" id="MKGR01000003">
    <property type="protein sequence ID" value="OKP08366.1"/>
    <property type="molecule type" value="Genomic_DNA"/>
</dbReference>
<keyword evidence="1" id="KW-0812">Transmembrane</keyword>
<evidence type="ECO:0000256" key="1">
    <source>
        <dbReference type="SAM" id="Phobius"/>
    </source>
</evidence>
<name>A0A1Q5U7C2_9GAMM</name>
<accession>A0A1Q5U7C2</accession>
<comment type="caution">
    <text evidence="2">The sequence shown here is derived from an EMBL/GenBank/DDBJ whole genome shotgun (WGS) entry which is preliminary data.</text>
</comment>
<organism evidence="2 3">
    <name type="scientific">Xenorhabdus thuongxuanensis</name>
    <dbReference type="NCBI Taxonomy" id="1873484"/>
    <lineage>
        <taxon>Bacteria</taxon>
        <taxon>Pseudomonadati</taxon>
        <taxon>Pseudomonadota</taxon>
        <taxon>Gammaproteobacteria</taxon>
        <taxon>Enterobacterales</taxon>
        <taxon>Morganellaceae</taxon>
        <taxon>Xenorhabdus</taxon>
    </lineage>
</organism>
<feature type="transmembrane region" description="Helical" evidence="1">
    <location>
        <begin position="12"/>
        <end position="39"/>
    </location>
</feature>
<sequence>MGGNNIDICGWINGVIIFILLNDSLPNLYLIFPLIIILLHKEKTLHFVKVLYFNLW</sequence>
<keyword evidence="1" id="KW-0472">Membrane</keyword>
<proteinExistence type="predicted"/>
<keyword evidence="3" id="KW-1185">Reference proteome</keyword>
<keyword evidence="1" id="KW-1133">Transmembrane helix</keyword>
<gene>
    <name evidence="2" type="ORF">Xentx_00574</name>
</gene>
<evidence type="ECO:0000313" key="3">
    <source>
        <dbReference type="Proteomes" id="UP000186277"/>
    </source>
</evidence>
<reference evidence="2 3" key="1">
    <citation type="submission" date="2016-09" db="EMBL/GenBank/DDBJ databases">
        <title>Xenorhabdus thuongxuanensis sp. nov. and Xenorhabdus eapokensis sp. nov., isolated from Steinernema species.</title>
        <authorList>
            <person name="Kaempfer P."/>
            <person name="Tobias N.J."/>
            <person name="Phan Ke L."/>
            <person name="Bode H.B."/>
            <person name="Glaeser S.P."/>
        </authorList>
    </citation>
    <scope>NUCLEOTIDE SEQUENCE [LARGE SCALE GENOMIC DNA]</scope>
    <source>
        <strain evidence="2 3">30TX1</strain>
    </source>
</reference>
<dbReference type="Proteomes" id="UP000186277">
    <property type="component" value="Unassembled WGS sequence"/>
</dbReference>
<dbReference type="AlphaFoldDB" id="A0A1Q5U7C2"/>